<sequence length="239" mass="27417">MNGTRRTVTSLMQPYFFPYLGYFDLLCHSDTFVFYDDASFSKNGWYNRNRIYNDKQDWEYIRVSLRKAPLGTACTEIVLADKAKDRERLLRQLAVYRTAPFYNVVVGLVEEVFDRSGNTLADIAVMSIVTCARHIGLTCNIARSSEINYDRKQSAFLKIVDICRLTTADTYLNSSGGRSLYCSTDFRREGLELLFTPSHAAEYVPVGQRFVPYLSILDAMMWVGPETLRLELSKRIPTC</sequence>
<organism evidence="1 2">
    <name type="scientific">Agrobacterium salinitolerans</name>
    <dbReference type="NCBI Taxonomy" id="1183413"/>
    <lineage>
        <taxon>Bacteria</taxon>
        <taxon>Pseudomonadati</taxon>
        <taxon>Pseudomonadota</taxon>
        <taxon>Alphaproteobacteria</taxon>
        <taxon>Hyphomicrobiales</taxon>
        <taxon>Rhizobiaceae</taxon>
        <taxon>Rhizobium/Agrobacterium group</taxon>
        <taxon>Agrobacterium</taxon>
    </lineage>
</organism>
<reference evidence="1" key="1">
    <citation type="submission" date="2022-10" db="EMBL/GenBank/DDBJ databases">
        <title>Complete genome sequence of Agrobacterium salinitolerans CFBP5507.</title>
        <authorList>
            <person name="Tchabashvili S."/>
            <person name="Yen H.-C."/>
            <person name="Haryono M."/>
            <person name="Lin Y.-C."/>
            <person name="Lai E.-M."/>
            <person name="Kuo C.-H."/>
        </authorList>
    </citation>
    <scope>NUCLEOTIDE SEQUENCE</scope>
    <source>
        <strain evidence="1">CFBP5507</strain>
    </source>
</reference>
<dbReference type="KEGG" id="asal:CFBP5507_16230"/>
<evidence type="ECO:0000313" key="2">
    <source>
        <dbReference type="Proteomes" id="UP000298735"/>
    </source>
</evidence>
<dbReference type="InterPro" id="IPR014985">
    <property type="entry name" value="WbqC"/>
</dbReference>
<name>A0A4Z1QWW1_9HYPH</name>
<gene>
    <name evidence="1" type="ORF">CFBP5507_16230</name>
</gene>
<dbReference type="AlphaFoldDB" id="A0A4Z1QWW1"/>
<accession>A0A4Z1QWW1</accession>
<evidence type="ECO:0000313" key="1">
    <source>
        <dbReference type="EMBL" id="UYZ09255.1"/>
    </source>
</evidence>
<dbReference type="EMBL" id="CP109969">
    <property type="protein sequence ID" value="UYZ09255.1"/>
    <property type="molecule type" value="Genomic_DNA"/>
</dbReference>
<dbReference type="RefSeq" id="WP_137412059.1">
    <property type="nucleotide sequence ID" value="NZ_CP109969.1"/>
</dbReference>
<dbReference type="Pfam" id="PF08889">
    <property type="entry name" value="WbqC"/>
    <property type="match status" value="1"/>
</dbReference>
<dbReference type="OrthoDB" id="3611744at2"/>
<protein>
    <submittedName>
        <fullName evidence="1">WbqC family protein</fullName>
    </submittedName>
</protein>
<proteinExistence type="predicted"/>
<dbReference type="Proteomes" id="UP000298735">
    <property type="component" value="Chromosome Linear"/>
</dbReference>